<evidence type="ECO:0000256" key="2">
    <source>
        <dbReference type="ARBA" id="ARBA00022803"/>
    </source>
</evidence>
<comment type="caution">
    <text evidence="4">The sequence shown here is derived from an EMBL/GenBank/DDBJ whole genome shotgun (WGS) entry which is preliminary data.</text>
</comment>
<gene>
    <name evidence="4" type="ORF">BE17_48075</name>
</gene>
<reference evidence="4 5" key="1">
    <citation type="submission" date="2014-02" db="EMBL/GenBank/DDBJ databases">
        <title>The small core and large imbalanced accessory genome model reveals a collaborative survival strategy of Sorangium cellulosum strains in nature.</title>
        <authorList>
            <person name="Han K."/>
            <person name="Peng R."/>
            <person name="Blom J."/>
            <person name="Li Y.-Z."/>
        </authorList>
    </citation>
    <scope>NUCLEOTIDE SEQUENCE [LARGE SCALE GENOMIC DNA]</scope>
    <source>
        <strain evidence="4 5">So0011-07</strain>
    </source>
</reference>
<evidence type="ECO:0000313" key="5">
    <source>
        <dbReference type="Proteomes" id="UP000075635"/>
    </source>
</evidence>
<proteinExistence type="predicted"/>
<dbReference type="PANTHER" id="PTHR45641">
    <property type="entry name" value="TETRATRICOPEPTIDE REPEAT PROTEIN (AFU_ORTHOLOGUE AFUA_6G03870)"/>
    <property type="match status" value="1"/>
</dbReference>
<dbReference type="PROSITE" id="PS50005">
    <property type="entry name" value="TPR"/>
    <property type="match status" value="1"/>
</dbReference>
<feature type="repeat" description="TPR" evidence="3">
    <location>
        <begin position="201"/>
        <end position="234"/>
    </location>
</feature>
<keyword evidence="2 3" id="KW-0802">TPR repeat</keyword>
<keyword evidence="1" id="KW-0677">Repeat</keyword>
<dbReference type="Gene3D" id="1.25.40.10">
    <property type="entry name" value="Tetratricopeptide repeat domain"/>
    <property type="match status" value="2"/>
</dbReference>
<accession>A0A150RRB3</accession>
<evidence type="ECO:0000313" key="4">
    <source>
        <dbReference type="EMBL" id="KYF82566.1"/>
    </source>
</evidence>
<evidence type="ECO:0000256" key="3">
    <source>
        <dbReference type="PROSITE-ProRule" id="PRU00339"/>
    </source>
</evidence>
<dbReference type="Pfam" id="PF13424">
    <property type="entry name" value="TPR_12"/>
    <property type="match status" value="2"/>
</dbReference>
<protein>
    <submittedName>
        <fullName evidence="4">Uncharacterized protein</fullName>
    </submittedName>
</protein>
<dbReference type="Proteomes" id="UP000075635">
    <property type="component" value="Unassembled WGS sequence"/>
</dbReference>
<dbReference type="SMART" id="SM00028">
    <property type="entry name" value="TPR"/>
    <property type="match status" value="4"/>
</dbReference>
<dbReference type="InterPro" id="IPR019734">
    <property type="entry name" value="TPR_rpt"/>
</dbReference>
<dbReference type="EMBL" id="JEMB01002231">
    <property type="protein sequence ID" value="KYF82566.1"/>
    <property type="molecule type" value="Genomic_DNA"/>
</dbReference>
<dbReference type="PANTHER" id="PTHR45641:SF19">
    <property type="entry name" value="NEPHROCYSTIN-3"/>
    <property type="match status" value="1"/>
</dbReference>
<organism evidence="4 5">
    <name type="scientific">Sorangium cellulosum</name>
    <name type="common">Polyangium cellulosum</name>
    <dbReference type="NCBI Taxonomy" id="56"/>
    <lineage>
        <taxon>Bacteria</taxon>
        <taxon>Pseudomonadati</taxon>
        <taxon>Myxococcota</taxon>
        <taxon>Polyangia</taxon>
        <taxon>Polyangiales</taxon>
        <taxon>Polyangiaceae</taxon>
        <taxon>Sorangium</taxon>
    </lineage>
</organism>
<dbReference type="InterPro" id="IPR011990">
    <property type="entry name" value="TPR-like_helical_dom_sf"/>
</dbReference>
<name>A0A150RRB3_SORCE</name>
<evidence type="ECO:0000256" key="1">
    <source>
        <dbReference type="ARBA" id="ARBA00022737"/>
    </source>
</evidence>
<dbReference type="AlphaFoldDB" id="A0A150RRB3"/>
<dbReference type="SUPFAM" id="SSF48452">
    <property type="entry name" value="TPR-like"/>
    <property type="match status" value="3"/>
</dbReference>
<sequence length="453" mass="49987">MIRRQVDAAMPLSRPAPDENLTQAEYLRASGLAQDALYRGDLGAALQGFTALLDRIQAVPEGTSRGRGSYEHCLVLTWLGRCLSVGRKPAGAETRHREALRAIDALIECDREQKEYVRQRAAVLAELGDALVGQGKYADARSAYEASLEVSKMLDAARGQAVVLNQLGNLAILEHNYPEAKQRYRESIAFFRNLQEPESESVGWHQLGIIFIQERNLDEAERCLRQSLKLKENAGDAAGAAGTCNQLGTVAHGAGRAEEAEDWYRRALRTFQDLKDAAHQAILLNNLAGLIQHEARAGRYPTSRLAEARALAEQCLKILRTLNESSELWKTLDILASIAEQEDDEDAARGYRREARETFAAFPGSRYHIDKRFGQLIQALAAAAAQADLRSQFEPLLSKLEAAGWHITAPVRRLWAGERDWHALAEGLDPNSALIVLRVLETLTGTAPPSAEP</sequence>